<dbReference type="EMBL" id="LHPI01000001">
    <property type="protein sequence ID" value="KOO09263.1"/>
    <property type="molecule type" value="Genomic_DNA"/>
</dbReference>
<proteinExistence type="predicted"/>
<comment type="caution">
    <text evidence="2">The sequence shown here is derived from an EMBL/GenBank/DDBJ whole genome shotgun (WGS) entry which is preliminary data.</text>
</comment>
<dbReference type="NCBIfam" id="NF007715">
    <property type="entry name" value="PRK10410.1-3"/>
    <property type="match status" value="1"/>
</dbReference>
<dbReference type="PATRIC" id="fig|171383.3.peg.528"/>
<accession>A0A0M0I5Q9</accession>
<dbReference type="Proteomes" id="UP000037530">
    <property type="component" value="Unassembled WGS sequence"/>
</dbReference>
<reference evidence="3" key="1">
    <citation type="submission" date="2015-08" db="EMBL/GenBank/DDBJ databases">
        <title>Vibrio galatheae sp. nov., a novel member of the Vibrionaceae family isolated from the Solomon Islands.</title>
        <authorList>
            <person name="Giubergia S."/>
            <person name="Machado H."/>
            <person name="Mateiu R.V."/>
            <person name="Gram L."/>
        </authorList>
    </citation>
    <scope>NUCLEOTIDE SEQUENCE [LARGE SCALE GENOMIC DNA]</scope>
    <source>
        <strain evidence="3">DSM 19134</strain>
    </source>
</reference>
<dbReference type="STRING" id="171383.AKJ31_02580"/>
<gene>
    <name evidence="2" type="ORF">AKJ31_02580</name>
</gene>
<evidence type="ECO:0000313" key="3">
    <source>
        <dbReference type="Proteomes" id="UP000037530"/>
    </source>
</evidence>
<evidence type="ECO:0000256" key="1">
    <source>
        <dbReference type="SAM" id="MobiDB-lite"/>
    </source>
</evidence>
<feature type="region of interest" description="Disordered" evidence="1">
    <location>
        <begin position="110"/>
        <end position="132"/>
    </location>
</feature>
<organism evidence="2 3">
    <name type="scientific">Vibrio hepatarius</name>
    <dbReference type="NCBI Taxonomy" id="171383"/>
    <lineage>
        <taxon>Bacteria</taxon>
        <taxon>Pseudomonadati</taxon>
        <taxon>Pseudomonadota</taxon>
        <taxon>Gammaproteobacteria</taxon>
        <taxon>Vibrionales</taxon>
        <taxon>Vibrionaceae</taxon>
        <taxon>Vibrio</taxon>
        <taxon>Vibrio oreintalis group</taxon>
    </lineage>
</organism>
<protein>
    <submittedName>
        <fullName evidence="2">Nitrous oxide-stimulated promoter</fullName>
    </submittedName>
</protein>
<evidence type="ECO:0000313" key="2">
    <source>
        <dbReference type="EMBL" id="KOO09263.1"/>
    </source>
</evidence>
<dbReference type="RefSeq" id="WP_053407522.1">
    <property type="nucleotide sequence ID" value="NZ_LHPI01000001.1"/>
</dbReference>
<keyword evidence="3" id="KW-1185">Reference proteome</keyword>
<dbReference type="AlphaFoldDB" id="A0A0M0I5Q9"/>
<dbReference type="OrthoDB" id="5344095at2"/>
<name>A0A0M0I5Q9_9VIBR</name>
<dbReference type="NCBIfam" id="NF007714">
    <property type="entry name" value="PRK10410.1-2"/>
    <property type="match status" value="1"/>
</dbReference>
<sequence>MKHIHTEILEGKLLTEHKTVCAMMYIYCRSHHDTKGKLCNECQELLAYAETRLDRCPYGQEKPTCNKCPIHCYKPEPKQNMKAVMRFSGPRMLLPHPILSIRHLFLERKPAPEMPPKNATNRAKRLEKVSNR</sequence>
<dbReference type="Pfam" id="PF11756">
    <property type="entry name" value="YgbA_NO"/>
    <property type="match status" value="1"/>
</dbReference>
<dbReference type="InterPro" id="IPR020483">
    <property type="entry name" value="Uncharacterised_YgbA"/>
</dbReference>